<name>J0NR67_9ACTO</name>
<protein>
    <submittedName>
        <fullName evidence="3">Uncharacterized protein</fullName>
    </submittedName>
</protein>
<evidence type="ECO:0000313" key="3">
    <source>
        <dbReference type="EMBL" id="EJF47307.1"/>
    </source>
</evidence>
<evidence type="ECO:0000256" key="1">
    <source>
        <dbReference type="SAM" id="MobiDB-lite"/>
    </source>
</evidence>
<evidence type="ECO:0000256" key="2">
    <source>
        <dbReference type="SAM" id="Phobius"/>
    </source>
</evidence>
<dbReference type="RefSeq" id="WP_008729770.1">
    <property type="nucleotide sequence ID" value="NZ_AKFT01000021.1"/>
</dbReference>
<dbReference type="eggNOG" id="ENOG5031GZ8">
    <property type="taxonomic scope" value="Bacteria"/>
</dbReference>
<dbReference type="OrthoDB" id="3261217at2"/>
<dbReference type="Proteomes" id="UP000002941">
    <property type="component" value="Unassembled WGS sequence"/>
</dbReference>
<keyword evidence="4" id="KW-1185">Reference proteome</keyword>
<accession>J0NR67</accession>
<feature type="transmembrane region" description="Helical" evidence="2">
    <location>
        <begin position="193"/>
        <end position="215"/>
    </location>
</feature>
<evidence type="ECO:0000313" key="4">
    <source>
        <dbReference type="Proteomes" id="UP000002941"/>
    </source>
</evidence>
<feature type="transmembrane region" description="Helical" evidence="2">
    <location>
        <begin position="28"/>
        <end position="51"/>
    </location>
</feature>
<feature type="region of interest" description="Disordered" evidence="1">
    <location>
        <begin position="102"/>
        <end position="128"/>
    </location>
</feature>
<organism evidence="3 4">
    <name type="scientific">Actinomyces massiliensis F0489</name>
    <dbReference type="NCBI Taxonomy" id="1125718"/>
    <lineage>
        <taxon>Bacteria</taxon>
        <taxon>Bacillati</taxon>
        <taxon>Actinomycetota</taxon>
        <taxon>Actinomycetes</taxon>
        <taxon>Actinomycetales</taxon>
        <taxon>Actinomycetaceae</taxon>
        <taxon>Actinomyces</taxon>
    </lineage>
</organism>
<gene>
    <name evidence="3" type="ORF">HMPREF1318_1587</name>
</gene>
<dbReference type="AlphaFoldDB" id="J0NR67"/>
<comment type="caution">
    <text evidence="3">The sequence shown here is derived from an EMBL/GenBank/DDBJ whole genome shotgun (WGS) entry which is preliminary data.</text>
</comment>
<keyword evidence="2" id="KW-0812">Transmembrane</keyword>
<reference evidence="3 4" key="1">
    <citation type="submission" date="2012-05" db="EMBL/GenBank/DDBJ databases">
        <authorList>
            <person name="Harkins D.M."/>
            <person name="Madupu R."/>
            <person name="Durkin A.S."/>
            <person name="Torralba M."/>
            <person name="Methe B."/>
            <person name="Sutton G.G."/>
            <person name="Nelson K.E."/>
        </authorList>
    </citation>
    <scope>NUCLEOTIDE SEQUENCE [LARGE SCALE GENOMIC DNA]</scope>
    <source>
        <strain evidence="3 4">F0489</strain>
    </source>
</reference>
<keyword evidence="2" id="KW-0472">Membrane</keyword>
<dbReference type="PATRIC" id="fig|1125718.3.peg.349"/>
<dbReference type="EMBL" id="AKFT01000021">
    <property type="protein sequence ID" value="EJF47307.1"/>
    <property type="molecule type" value="Genomic_DNA"/>
</dbReference>
<keyword evidence="2" id="KW-1133">Transmembrane helix</keyword>
<proteinExistence type="predicted"/>
<feature type="transmembrane region" description="Helical" evidence="2">
    <location>
        <begin position="57"/>
        <end position="77"/>
    </location>
</feature>
<sequence length="216" mass="21698">MVSPGSADQMGQTASQPKIARAFRPGPGFVVLLVVAALVIVLALAAAIAAALGAHGVSGILGGLALVLVGVGLLATLRVPARSLVVNAPRLRLERNRARVARRRARGSAEDGRAASVEQQGAAPPGRDLAVPLTVPGTDIAIPESTGRRELTALDVASGPFSAALAATAIGRAADERLAGTTTGEALARVAQLLAGSFGFLLVALGMASILRQVLS</sequence>